<dbReference type="EMBL" id="AGUE01000104">
    <property type="protein sequence ID" value="EHK99905.1"/>
    <property type="molecule type" value="Genomic_DNA"/>
</dbReference>
<evidence type="ECO:0000256" key="1">
    <source>
        <dbReference type="SAM" id="MobiDB-lite"/>
    </source>
</evidence>
<comment type="caution">
    <text evidence="2">The sequence shown here is derived from an EMBL/GenBank/DDBJ whole genome shotgun (WGS) entry which is preliminary data.</text>
</comment>
<dbReference type="HOGENOM" id="CLU_2483568_0_0_1"/>
<evidence type="ECO:0000313" key="2">
    <source>
        <dbReference type="EMBL" id="EHK99905.1"/>
    </source>
</evidence>
<dbReference type="AlphaFoldDB" id="H0ENM3"/>
<organism evidence="2 3">
    <name type="scientific">Glarea lozoyensis (strain ATCC 74030 / MF5533)</name>
    <dbReference type="NCBI Taxonomy" id="1104152"/>
    <lineage>
        <taxon>Eukaryota</taxon>
        <taxon>Fungi</taxon>
        <taxon>Dikarya</taxon>
        <taxon>Ascomycota</taxon>
        <taxon>Pezizomycotina</taxon>
        <taxon>Leotiomycetes</taxon>
        <taxon>Helotiales</taxon>
        <taxon>Helotiaceae</taxon>
        <taxon>Glarea</taxon>
    </lineage>
</organism>
<feature type="compositionally biased region" description="Polar residues" evidence="1">
    <location>
        <begin position="60"/>
        <end position="73"/>
    </location>
</feature>
<accession>H0ENM3</accession>
<sequence length="87" mass="9938">MIEIKIQPIQIVLVRELRAGELLYLISKRGLEFLASRCSKSRSSNIHELEKLRKVKANPLSTKGSSMFSQQKVQRSEANRNPTLKSQ</sequence>
<dbReference type="Proteomes" id="UP000005446">
    <property type="component" value="Unassembled WGS sequence"/>
</dbReference>
<gene>
    <name evidence="2" type="ORF">M7I_4232</name>
</gene>
<feature type="region of interest" description="Disordered" evidence="1">
    <location>
        <begin position="60"/>
        <end position="87"/>
    </location>
</feature>
<keyword evidence="3" id="KW-1185">Reference proteome</keyword>
<reference evidence="2 3" key="1">
    <citation type="journal article" date="2012" name="Eukaryot. Cell">
        <title>Genome sequence of the fungus Glarea lozoyensis: the first genome sequence of a species from the Helotiaceae family.</title>
        <authorList>
            <person name="Youssar L."/>
            <person name="Gruening B.A."/>
            <person name="Erxleben A."/>
            <person name="Guenther S."/>
            <person name="Huettel W."/>
        </authorList>
    </citation>
    <scope>NUCLEOTIDE SEQUENCE [LARGE SCALE GENOMIC DNA]</scope>
    <source>
        <strain evidence="3">ATCC 74030 / MF5533</strain>
    </source>
</reference>
<protein>
    <submittedName>
        <fullName evidence="2">Uncharacterized protein</fullName>
    </submittedName>
</protein>
<evidence type="ECO:0000313" key="3">
    <source>
        <dbReference type="Proteomes" id="UP000005446"/>
    </source>
</evidence>
<dbReference type="InParanoid" id="H0ENM3"/>
<proteinExistence type="predicted"/>
<name>H0ENM3_GLAL7</name>